<feature type="compositionally biased region" description="Basic and acidic residues" evidence="10">
    <location>
        <begin position="2911"/>
        <end position="2930"/>
    </location>
</feature>
<feature type="domain" description="Death" evidence="11">
    <location>
        <begin position="1520"/>
        <end position="1604"/>
    </location>
</feature>
<feature type="compositionally biased region" description="Acidic residues" evidence="10">
    <location>
        <begin position="1995"/>
        <end position="2005"/>
    </location>
</feature>
<dbReference type="PANTHER" id="PTHR24123">
    <property type="entry name" value="ANKYRIN REPEAT-CONTAINING"/>
    <property type="match status" value="1"/>
</dbReference>
<feature type="compositionally biased region" description="Basic and acidic residues" evidence="10">
    <location>
        <begin position="3305"/>
        <end position="3317"/>
    </location>
</feature>
<evidence type="ECO:0000256" key="2">
    <source>
        <dbReference type="ARBA" id="ARBA00004370"/>
    </source>
</evidence>
<feature type="repeat" description="ANK" evidence="9">
    <location>
        <begin position="333"/>
        <end position="365"/>
    </location>
</feature>
<dbReference type="InterPro" id="IPR000488">
    <property type="entry name" value="Death_dom"/>
</dbReference>
<feature type="repeat" description="ANK" evidence="9">
    <location>
        <begin position="663"/>
        <end position="695"/>
    </location>
</feature>
<dbReference type="SMART" id="SM00248">
    <property type="entry name" value="ANK"/>
    <property type="match status" value="23"/>
</dbReference>
<name>A0ABM1DZB7_PRICU</name>
<feature type="repeat" description="ANK" evidence="9">
    <location>
        <begin position="564"/>
        <end position="596"/>
    </location>
</feature>
<feature type="region of interest" description="Disordered" evidence="10">
    <location>
        <begin position="2734"/>
        <end position="2791"/>
    </location>
</feature>
<keyword evidence="13" id="KW-1185">Reference proteome</keyword>
<feature type="compositionally biased region" description="Polar residues" evidence="10">
    <location>
        <begin position="3786"/>
        <end position="3795"/>
    </location>
</feature>
<evidence type="ECO:0000256" key="7">
    <source>
        <dbReference type="ARBA" id="ARBA00023136"/>
    </source>
</evidence>
<feature type="compositionally biased region" description="Acidic residues" evidence="10">
    <location>
        <begin position="1789"/>
        <end position="1802"/>
    </location>
</feature>
<dbReference type="Pfam" id="PF12796">
    <property type="entry name" value="Ank_2"/>
    <property type="match status" value="5"/>
</dbReference>
<evidence type="ECO:0000259" key="12">
    <source>
        <dbReference type="PROSITE" id="PS51145"/>
    </source>
</evidence>
<dbReference type="Pfam" id="PF00023">
    <property type="entry name" value="Ank"/>
    <property type="match status" value="4"/>
</dbReference>
<feature type="region of interest" description="Disordered" evidence="10">
    <location>
        <begin position="3193"/>
        <end position="3427"/>
    </location>
</feature>
<dbReference type="Pfam" id="PF00791">
    <property type="entry name" value="ZU5"/>
    <property type="match status" value="1"/>
</dbReference>
<keyword evidence="3" id="KW-0963">Cytoplasm</keyword>
<feature type="region of interest" description="Disordered" evidence="10">
    <location>
        <begin position="1"/>
        <end position="35"/>
    </location>
</feature>
<feature type="domain" description="ZU5" evidence="12">
    <location>
        <begin position="1023"/>
        <end position="1180"/>
    </location>
</feature>
<feature type="compositionally biased region" description="Acidic residues" evidence="10">
    <location>
        <begin position="3366"/>
        <end position="3383"/>
    </location>
</feature>
<keyword evidence="5" id="KW-0677">Repeat</keyword>
<dbReference type="PROSITE" id="PS50017">
    <property type="entry name" value="DEATH_DOMAIN"/>
    <property type="match status" value="1"/>
</dbReference>
<feature type="repeat" description="ANK" evidence="9">
    <location>
        <begin position="366"/>
        <end position="398"/>
    </location>
</feature>
<feature type="domain" description="ZU5" evidence="12">
    <location>
        <begin position="1182"/>
        <end position="1329"/>
    </location>
</feature>
<feature type="region of interest" description="Disordered" evidence="10">
    <location>
        <begin position="3098"/>
        <end position="3126"/>
    </location>
</feature>
<feature type="region of interest" description="Disordered" evidence="10">
    <location>
        <begin position="1630"/>
        <end position="1680"/>
    </location>
</feature>
<dbReference type="InterPro" id="IPR040745">
    <property type="entry name" value="Ankyrin_UPA"/>
</dbReference>
<dbReference type="SMART" id="SM00005">
    <property type="entry name" value="DEATH"/>
    <property type="match status" value="1"/>
</dbReference>
<reference evidence="14" key="1">
    <citation type="submission" date="2025-08" db="UniProtKB">
        <authorList>
            <consortium name="RefSeq"/>
        </authorList>
    </citation>
    <scope>IDENTIFICATION</scope>
</reference>
<feature type="compositionally biased region" description="Acidic residues" evidence="10">
    <location>
        <begin position="1852"/>
        <end position="1864"/>
    </location>
</feature>
<sequence>MLRRIAAKASPRIQRRRRKAASKCSSEPDILDDCDDGTSEGNASFLRAARNGNLEKVLEYLKGSTDINTSNANGLNALHLASKEGHEAIINELLKRGANVNASTKKGNTALHIASLAGQEEIVKILIQNGASVNQQSSNGFTPLYMAAQENHDKVVKVLLAAKANQSIATEDGFTPLAVALQQGHEKVVTVLLENDTRGKVRLPALHIAAKKDDCKAAALLLQSEHEPDVTSKSGFTPLHIAAHYGNTNVATLLISRGANINYCARHGITPLHVSAKWGRVNMVTLLLGRGAAIDSTTRDGLTPLHCAARSGHYQVVDVIVEHGAPISAQTKNGLTPLHMAAQGDHVEAARVLLAHRAPVDDRTVDFLTALHIAAHYGHVKVAKLLLEWKCEVNARALNGFTPLHIACKKNRIKVVELLLKYGASIEAQTESGLTPLHVASFMGCMNIVLYLLQKGSSPDTPTMRGETALHLAARANQTDIIRILLRNGANVDAHARENQTPLHVAARLGNSDIVMLLLQHGASVDAVTNDNYTALHIAAKEGQEEVASILLDQGANIALHTKKGFTPLHLAAKYGNMKVAKLLIQRDAPIDAEGMNGVTPLHVAAHYDHINVALLLLESGASPHTAAKNGYTPLHIAAKKNQMDIATTLLEYGGKPNAESKAGYTPLHLTSQEGHSEMASLLLENGAEVNCQAKNGLTPMHLCAQEDKVPVAAILVKHGAAIDPQTKAGYTPLHVASHFGQINMIRFLLQHGASVDSKTEMGYTPLHQAAQQGHTLVINLLLQHKASPNALTDNGQSAISIAQRLGYISVVETLKVVTETTIITTTTTTTEEKYQMVSPETMQETFLSDTEDEGEDIEYLDKYGRPISQTRSVLLPYIEDGTLILDMPMYGEDTFLGDASYRYLTTDEMKSLGDDSVMPDHDTKQQPGAESPLIAKEQRATQQAAPPSKMDLEKQREAEYNRYNQRVYQPPAHTFNIDKYSDMLTRIPSPGEEKQEREYPEYQGKFEPDNITVDRTPVHVGFLVSFMVDARGGAMRGCRHSGVRIIIPPRKAPAPMRITCKLLKKEKIIHPPPLMEGEALASRVLEMGPSGAKFLGPVIIEVPHFASLRGREREITILRSDNGESWREHTLEATENAVQDVLNESFEGEELDAIEDLHTNRITRILTNDFPVYFAIVTRVHQENRPIGPEGGMVSSTVVPQVQAMFPEGALTKKIRVGLQAQPIPSELVAKRLGNRVAVSPIVTVEPRRRKFHKPITLTIPLPQAASKGMINQYSNEAAKLRLLCSITGGSTPAQWEDITGTTPLTFVNDCVSFTTTVSARFWLMDCQQTNEAGRLAGELYREAIHVPFMAKFVVFAKRTEAQEGALRVFCMTDDKMEKTLECQEHFTEVARSRDVEVLEDKPQFIEMAGNLVPVTKSGEQLLLHFFSFQENRLPFIVRVRDAIQEALARIAFMKEQKVGKGEPAQTPICNLNIMLPDYVPLKLERLPHSPSKETVTIEKKYEYLHEMGIAHKETITKAELKLSDIARQLQDDWVMLALQLDITETQIQQIKEEHPSNLDAQAFEMLKVWRVQKRELASGNALEKALRKINRDDIVRRSMHNVELVTDQLERAAAEAALDQSGFDALKEELGPSRDTSLARDTSLDISYDNRDTSKERDSDESDKESVKEKGDEDQREPWIVPEYCKPRHGYQFRKQLTAEEKMERLEKLCQLEATEYVVIMFKSKPGPGDSEHSVEEEEVVPVKVVRHGPALQEKPHKPPSSVIQRLLEEPPRVAVAYPISVPEVSPEVEEGKEEVEEEPVVPRQKEKKKGKVVTEEVFVTQEEQYEFRSPTLATEEPSHIDESYREQEPQPEEQTTIDETDRETAPQAEEKPFTPPPTPITQEPAEEVKTTTKTDSFVDDEGDTVTKVTKVITTTRTYTEGDHSLSAEELAEKLASEDGWEPEHEVSAPRVEREEFVNDRGRVTQRERTVTTVVKIREIRTQVIQPPPPADEQQESIPEETPDQEKTETVGVGTDVMATSDVSVGSEQVMTAEVGTQADVIITQEMWTTTETTTTKETSVVPATSVDASAQTTAESRTDNIEYADAWVDAETADVVDTGVGSGRVSYIDARSGFDYLTTVDMATSPPLLEVVDSGVGSGRVSYAETGTDADHVPRTSDAGTGPDADSLPTADAGTGTDCVEMTDAGTGSSRVSMIETGTGSARVSMIETGTGSARVSTIETGSDADETHRADVGSETTTVKTAEAGVGGRPTVMTDSGCGPETVEYADRAVSPTVLATAESATATEEARTADAAAGPDRVARMLDSGCGPEAFFTAEVATATEQGGTVDAGSGPEAAREMRDVGSSAKEEAEKVSVGVAAAVVVETLESGFSPDAPPDTADTGVDAERTLTRDTYTEVIITETVAAATATESPGTHERATEVDVATTEASTETEAKEHAEVDCSVQTEEWVNEEGVLISQKVVVTTEEVRTRDTASGPEEELYTPIASDAEEEVITEEAIKEVITEVCSQPQVVSMGATQEAIREALQHIETEVSKTKKLQSDFTAAEESEPADDTKPIATEYIPTKQLSDSVIDQRDETGKSPDSIEYSSQAVVGSGDERPEEVSPPPEIAENVIQQKLAELVSEMQERTKSPELPVIIDETDEKNKMTETPVDDASESKKSTRTVKTTETEVTEVIEIVTKPKQSHEEEAPVSSAVSKSIEEEKTVEDDTIKERTALTVQTQLDDLLSQLEAYYQPESKEKQDPVDERPSSDITETPESSEFKTQDDAKPSAVTDTADSDVIMQITQEIEIGEPYSDEELGSPVAHEITIEQTIETVESQPVFSEELKAARPFPDEVAGDDKADEKQDEDVSARDSPQKPKMKISVDEFVQEEIIITKLSDKKEEPIQTPDEMSTIADASVEERDEISPGRFEDKPFEPVEEKQPAETSEVAPPEKPTGVEEDVVVLEEALSDKEESGRQDAVPLPSELHEERTDAGESERLDDTSEIIETLQGKEQTIEENVVTERAVVIIEEPAEHALEAASAEVEEPSAVNVDDVGQAEPLDVVSTPSEKQELMYEEVALAEESASFIEEPEAQQVFIVEKEAVIDAPERVDEKVEESVSVSEESEKQVAEIKPDDDQEQLLEAGEGGPLLDATAETITAPDVQKETMEEVAVTTDDSISADKQLDEQAAEAVPVDVEDVLVETGQKEHLEETSSCVDGVSEEPPAAVEEELRGREDAVAISEESEKQVRETDEPAATVEQARFVEALEVASTPPDKHVTIEQEVPTPEKPVMAEKEPEKQEADTLSTEDQEGLIEADQHEPLENKGDVTDGASADETVCEEELAAPEDIVSFTEKPDKGVLETIPAESEKQVAESVPSDEQEEVTEAGIDEPIDDTTKTSGALPEEQEAAEEPAPAVEKSASISKEPEKQVAETLPSDDYVKLPEAVVEEPIDDTKITFDVVPEKHVAIEEQAATVVEAVSISDEPEKRIAELVPSEEQEEVTDAGVDEPLKDTTQTAGMLPEEQEAVEEHAPAVDESASTREEPGKQDVETVPFDDQETVTEAVVDRPLVETTEATNTVPEGQELLEEQPPAVGDSGAISEEPGKSVLPVPFADQVTEAVVEESIKETAETTDAGPQEQVAVEDQSLAVDEAVSTSKEPEKQVAEAVPSEEQEDVTDAGVDELLEDTTKTTSTLPEEQQAMEEQRTDIDEPASTCEEPEEQVAEILSSEAQEELTKAVRQEPLEDTVTGAEKVPEKQDAVEELAATVDESASTSDEPEEQLAEKPSSEAQEELTLIKQSPVASSSRACFSLTFSGF</sequence>
<feature type="compositionally biased region" description="Basic and acidic residues" evidence="10">
    <location>
        <begin position="3112"/>
        <end position="3123"/>
    </location>
</feature>
<feature type="compositionally biased region" description="Basic and acidic residues" evidence="10">
    <location>
        <begin position="1650"/>
        <end position="1679"/>
    </location>
</feature>
<feature type="compositionally biased region" description="Acidic residues" evidence="10">
    <location>
        <begin position="3484"/>
        <end position="3496"/>
    </location>
</feature>
<feature type="region of interest" description="Disordered" evidence="10">
    <location>
        <begin position="913"/>
        <end position="933"/>
    </location>
</feature>
<keyword evidence="4" id="KW-0597">Phosphoprotein</keyword>
<accession>A0ABM1DZB7</accession>
<feature type="compositionally biased region" description="Basic and acidic residues" evidence="10">
    <location>
        <begin position="2704"/>
        <end position="2720"/>
    </location>
</feature>
<feature type="region of interest" description="Disordered" evidence="10">
    <location>
        <begin position="2822"/>
        <end position="2871"/>
    </location>
</feature>
<dbReference type="Pfam" id="PF13637">
    <property type="entry name" value="Ank_4"/>
    <property type="match status" value="2"/>
</dbReference>
<evidence type="ECO:0000256" key="5">
    <source>
        <dbReference type="ARBA" id="ARBA00022737"/>
    </source>
</evidence>
<feature type="region of interest" description="Disordered" evidence="10">
    <location>
        <begin position="3146"/>
        <end position="3180"/>
    </location>
</feature>
<dbReference type="SMART" id="SM00218">
    <property type="entry name" value="ZU5"/>
    <property type="match status" value="1"/>
</dbReference>
<dbReference type="Gene3D" id="1.25.40.20">
    <property type="entry name" value="Ankyrin repeat-containing domain"/>
    <property type="match status" value="3"/>
</dbReference>
<dbReference type="Pfam" id="PF17809">
    <property type="entry name" value="UPA_2"/>
    <property type="match status" value="1"/>
</dbReference>
<feature type="repeat" description="ANK" evidence="9">
    <location>
        <begin position="696"/>
        <end position="728"/>
    </location>
</feature>
<feature type="repeat" description="ANK" evidence="9">
    <location>
        <begin position="399"/>
        <end position="431"/>
    </location>
</feature>
<evidence type="ECO:0000313" key="14">
    <source>
        <dbReference type="RefSeq" id="XP_014665288.1"/>
    </source>
</evidence>
<feature type="compositionally biased region" description="Low complexity" evidence="10">
    <location>
        <begin position="3570"/>
        <end position="3581"/>
    </location>
</feature>
<dbReference type="Gene3D" id="1.10.533.10">
    <property type="entry name" value="Death Domain, Fas"/>
    <property type="match status" value="1"/>
</dbReference>
<feature type="compositionally biased region" description="Basic and acidic residues" evidence="10">
    <location>
        <begin position="3723"/>
        <end position="3732"/>
    </location>
</feature>
<feature type="compositionally biased region" description="Acidic residues" evidence="10">
    <location>
        <begin position="3658"/>
        <end position="3675"/>
    </location>
</feature>
<evidence type="ECO:0000256" key="6">
    <source>
        <dbReference type="ARBA" id="ARBA00023043"/>
    </source>
</evidence>
<feature type="region of interest" description="Disordered" evidence="10">
    <location>
        <begin position="2539"/>
        <end position="2613"/>
    </location>
</feature>
<keyword evidence="6 9" id="KW-0040">ANK repeat</keyword>
<dbReference type="GeneID" id="106807469"/>
<dbReference type="Gene3D" id="2.60.220.30">
    <property type="match status" value="2"/>
</dbReference>
<gene>
    <name evidence="14" type="primary">LOC106807469</name>
</gene>
<feature type="compositionally biased region" description="Polar residues" evidence="10">
    <location>
        <begin position="2213"/>
        <end position="2224"/>
    </location>
</feature>
<evidence type="ECO:0000256" key="9">
    <source>
        <dbReference type="PROSITE-ProRule" id="PRU00023"/>
    </source>
</evidence>
<feature type="region of interest" description="Disordered" evidence="10">
    <location>
        <begin position="2143"/>
        <end position="2196"/>
    </location>
</feature>
<feature type="repeat" description="ANK" evidence="9">
    <location>
        <begin position="432"/>
        <end position="464"/>
    </location>
</feature>
<dbReference type="Proteomes" id="UP000695022">
    <property type="component" value="Unplaced"/>
</dbReference>
<feature type="repeat" description="ANK" evidence="9">
    <location>
        <begin position="762"/>
        <end position="794"/>
    </location>
</feature>
<feature type="repeat" description="ANK" evidence="9">
    <location>
        <begin position="465"/>
        <end position="497"/>
    </location>
</feature>
<feature type="region of interest" description="Disordered" evidence="10">
    <location>
        <begin position="2213"/>
        <end position="2240"/>
    </location>
</feature>
<dbReference type="SUPFAM" id="SSF48403">
    <property type="entry name" value="Ankyrin repeat"/>
    <property type="match status" value="2"/>
</dbReference>
<feature type="compositionally biased region" description="Basic and acidic residues" evidence="10">
    <location>
        <begin position="3218"/>
        <end position="3241"/>
    </location>
</feature>
<feature type="region of interest" description="Disordered" evidence="10">
    <location>
        <begin position="1787"/>
        <end position="1903"/>
    </location>
</feature>
<feature type="repeat" description="ANK" evidence="9">
    <location>
        <begin position="300"/>
        <end position="332"/>
    </location>
</feature>
<dbReference type="PRINTS" id="PR01415">
    <property type="entry name" value="ANKYRIN"/>
</dbReference>
<feature type="repeat" description="ANK" evidence="9">
    <location>
        <begin position="139"/>
        <end position="171"/>
    </location>
</feature>
<keyword evidence="7" id="KW-0472">Membrane</keyword>
<feature type="repeat" description="ANK" evidence="9">
    <location>
        <begin position="106"/>
        <end position="138"/>
    </location>
</feature>
<evidence type="ECO:0000256" key="1">
    <source>
        <dbReference type="ARBA" id="ARBA00004245"/>
    </source>
</evidence>
<proteinExistence type="predicted"/>
<dbReference type="Pfam" id="PF00531">
    <property type="entry name" value="Death"/>
    <property type="match status" value="1"/>
</dbReference>
<dbReference type="PROSITE" id="PS51145">
    <property type="entry name" value="ZU5"/>
    <property type="match status" value="2"/>
</dbReference>
<feature type="compositionally biased region" description="Basic and acidic residues" evidence="10">
    <location>
        <begin position="2742"/>
        <end position="2755"/>
    </location>
</feature>
<dbReference type="Gene3D" id="2.60.40.2660">
    <property type="match status" value="1"/>
</dbReference>
<feature type="repeat" description="ANK" evidence="9">
    <location>
        <begin position="234"/>
        <end position="266"/>
    </location>
</feature>
<dbReference type="SUPFAM" id="SSF47986">
    <property type="entry name" value="DEATH domain"/>
    <property type="match status" value="1"/>
</dbReference>
<keyword evidence="8" id="KW-0206">Cytoskeleton</keyword>
<dbReference type="PROSITE" id="PS50297">
    <property type="entry name" value="ANK_REP_REGION"/>
    <property type="match status" value="21"/>
</dbReference>
<feature type="region of interest" description="Disordered" evidence="10">
    <location>
        <begin position="3482"/>
        <end position="3600"/>
    </location>
</feature>
<feature type="repeat" description="ANK" evidence="9">
    <location>
        <begin position="597"/>
        <end position="629"/>
    </location>
</feature>
<feature type="repeat" description="ANK" evidence="9">
    <location>
        <begin position="531"/>
        <end position="563"/>
    </location>
</feature>
<feature type="compositionally biased region" description="Basic and acidic residues" evidence="10">
    <location>
        <begin position="1865"/>
        <end position="1875"/>
    </location>
</feature>
<feature type="compositionally biased region" description="Basic and acidic residues" evidence="10">
    <location>
        <begin position="2973"/>
        <end position="2989"/>
    </location>
</feature>
<dbReference type="InterPro" id="IPR000906">
    <property type="entry name" value="ZU5_dom"/>
</dbReference>
<feature type="region of interest" description="Disordered" evidence="10">
    <location>
        <begin position="1986"/>
        <end position="2011"/>
    </location>
</feature>
<dbReference type="InterPro" id="IPR002110">
    <property type="entry name" value="Ankyrin_rpt"/>
</dbReference>
<feature type="compositionally biased region" description="Basic and acidic residues" evidence="10">
    <location>
        <begin position="2844"/>
        <end position="2863"/>
    </location>
</feature>
<feature type="compositionally biased region" description="Basic and acidic residues" evidence="10">
    <location>
        <begin position="2765"/>
        <end position="2774"/>
    </location>
</feature>
<feature type="region of interest" description="Disordered" evidence="10">
    <location>
        <begin position="2630"/>
        <end position="2720"/>
    </location>
</feature>
<feature type="repeat" description="ANK" evidence="9">
    <location>
        <begin position="630"/>
        <end position="662"/>
    </location>
</feature>
<feature type="compositionally biased region" description="Basic and acidic residues" evidence="10">
    <location>
        <begin position="3517"/>
        <end position="3539"/>
    </location>
</feature>
<feature type="repeat" description="ANK" evidence="9">
    <location>
        <begin position="267"/>
        <end position="299"/>
    </location>
</feature>
<feature type="compositionally biased region" description="Basic and acidic residues" evidence="10">
    <location>
        <begin position="3280"/>
        <end position="3291"/>
    </location>
</feature>
<comment type="subcellular location">
    <subcellularLocation>
        <location evidence="1">Cytoplasm</location>
        <location evidence="1">Cytoskeleton</location>
    </subcellularLocation>
    <subcellularLocation>
        <location evidence="2">Membrane</location>
    </subcellularLocation>
</comment>
<feature type="repeat" description="ANK" evidence="9">
    <location>
        <begin position="729"/>
        <end position="761"/>
    </location>
</feature>
<feature type="compositionally biased region" description="Basic and acidic residues" evidence="10">
    <location>
        <begin position="913"/>
        <end position="925"/>
    </location>
</feature>
<feature type="compositionally biased region" description="Low complexity" evidence="10">
    <location>
        <begin position="3026"/>
        <end position="3038"/>
    </location>
</feature>
<dbReference type="PANTHER" id="PTHR24123:SF71">
    <property type="entry name" value="ANKYRIN 1, ERYTHROCYTIC A ISOFORM X1"/>
    <property type="match status" value="1"/>
</dbReference>
<feature type="region of interest" description="Disordered" evidence="10">
    <location>
        <begin position="3026"/>
        <end position="3049"/>
    </location>
</feature>
<evidence type="ECO:0000259" key="11">
    <source>
        <dbReference type="PROSITE" id="PS50017"/>
    </source>
</evidence>
<feature type="repeat" description="ANK" evidence="9">
    <location>
        <begin position="172"/>
        <end position="195"/>
    </location>
</feature>
<feature type="compositionally biased region" description="Basic and acidic residues" evidence="10">
    <location>
        <begin position="1839"/>
        <end position="1851"/>
    </location>
</feature>
<feature type="region of interest" description="Disordered" evidence="10">
    <location>
        <begin position="3613"/>
        <end position="3795"/>
    </location>
</feature>
<evidence type="ECO:0000256" key="8">
    <source>
        <dbReference type="ARBA" id="ARBA00023212"/>
    </source>
</evidence>
<feature type="region of interest" description="Disordered" evidence="10">
    <location>
        <begin position="2886"/>
        <end position="2991"/>
    </location>
</feature>
<feature type="repeat" description="ANK" evidence="9">
    <location>
        <begin position="73"/>
        <end position="105"/>
    </location>
</feature>
<protein>
    <submittedName>
        <fullName evidence="14">Ankyrin-2-like</fullName>
    </submittedName>
</protein>
<feature type="compositionally biased region" description="Low complexity" evidence="10">
    <location>
        <begin position="3401"/>
        <end position="3410"/>
    </location>
</feature>
<feature type="repeat" description="ANK" evidence="9">
    <location>
        <begin position="498"/>
        <end position="530"/>
    </location>
</feature>
<dbReference type="InterPro" id="IPR051165">
    <property type="entry name" value="Multifunctional_ANK_Repeat"/>
</dbReference>
<dbReference type="InterPro" id="IPR036770">
    <property type="entry name" value="Ankyrin_rpt-contain_sf"/>
</dbReference>
<feature type="compositionally biased region" description="Basic and acidic residues" evidence="10">
    <location>
        <begin position="2339"/>
        <end position="2352"/>
    </location>
</feature>
<organism evidence="13 14">
    <name type="scientific">Priapulus caudatus</name>
    <name type="common">Priapulid worm</name>
    <dbReference type="NCBI Taxonomy" id="37621"/>
    <lineage>
        <taxon>Eukaryota</taxon>
        <taxon>Metazoa</taxon>
        <taxon>Ecdysozoa</taxon>
        <taxon>Scalidophora</taxon>
        <taxon>Priapulida</taxon>
        <taxon>Priapulimorpha</taxon>
        <taxon>Priapulimorphida</taxon>
        <taxon>Priapulidae</taxon>
        <taxon>Priapulus</taxon>
    </lineage>
</organism>
<dbReference type="InterPro" id="IPR011029">
    <property type="entry name" value="DEATH-like_dom_sf"/>
</dbReference>
<dbReference type="RefSeq" id="XP_014665288.1">
    <property type="nucleotide sequence ID" value="XM_014809802.1"/>
</dbReference>
<evidence type="ECO:0000256" key="4">
    <source>
        <dbReference type="ARBA" id="ARBA00022553"/>
    </source>
</evidence>
<dbReference type="CDD" id="cd08317">
    <property type="entry name" value="Death_ank"/>
    <property type="match status" value="1"/>
</dbReference>
<evidence type="ECO:0000256" key="3">
    <source>
        <dbReference type="ARBA" id="ARBA00022490"/>
    </source>
</evidence>
<evidence type="ECO:0000313" key="13">
    <source>
        <dbReference type="Proteomes" id="UP000695022"/>
    </source>
</evidence>
<evidence type="ECO:0000256" key="10">
    <source>
        <dbReference type="SAM" id="MobiDB-lite"/>
    </source>
</evidence>
<feature type="region of interest" description="Disordered" evidence="10">
    <location>
        <begin position="2328"/>
        <end position="2352"/>
    </location>
</feature>
<dbReference type="PROSITE" id="PS50088">
    <property type="entry name" value="ANK_REPEAT"/>
    <property type="match status" value="21"/>
</dbReference>